<evidence type="ECO:0000256" key="6">
    <source>
        <dbReference type="RuleBase" id="RU368024"/>
    </source>
</evidence>
<dbReference type="PANTHER" id="PTHR11757">
    <property type="entry name" value="PROTEASE FAMILY S9A OLIGOPEPTIDASE"/>
    <property type="match status" value="1"/>
</dbReference>
<dbReference type="Pfam" id="PF00326">
    <property type="entry name" value="Peptidase_S9"/>
    <property type="match status" value="1"/>
</dbReference>
<name>A0ABR2YTQ2_9CHLO</name>
<keyword evidence="4 6" id="KW-0720">Serine protease</keyword>
<feature type="domain" description="Peptidase S9A N-terminal" evidence="8">
    <location>
        <begin position="6"/>
        <end position="282"/>
    </location>
</feature>
<comment type="caution">
    <text evidence="9">The sequence shown here is derived from an EMBL/GenBank/DDBJ whole genome shotgun (WGS) entry which is preliminary data.</text>
</comment>
<accession>A0ABR2YTQ2</accession>
<dbReference type="Gene3D" id="2.130.10.120">
    <property type="entry name" value="Prolyl oligopeptidase, N-terminal domain"/>
    <property type="match status" value="1"/>
</dbReference>
<reference evidence="9 10" key="1">
    <citation type="journal article" date="2024" name="Nat. Commun.">
        <title>Phylogenomics reveals the evolutionary origins of lichenization in chlorophyte algae.</title>
        <authorList>
            <person name="Puginier C."/>
            <person name="Libourel C."/>
            <person name="Otte J."/>
            <person name="Skaloud P."/>
            <person name="Haon M."/>
            <person name="Grisel S."/>
            <person name="Petersen M."/>
            <person name="Berrin J.G."/>
            <person name="Delaux P.M."/>
            <person name="Dal Grande F."/>
            <person name="Keller J."/>
        </authorList>
    </citation>
    <scope>NUCLEOTIDE SEQUENCE [LARGE SCALE GENOMIC DNA]</scope>
    <source>
        <strain evidence="9 10">SAG 216-7</strain>
    </source>
</reference>
<organism evidence="9 10">
    <name type="scientific">Coccomyxa subellipsoidea</name>
    <dbReference type="NCBI Taxonomy" id="248742"/>
    <lineage>
        <taxon>Eukaryota</taxon>
        <taxon>Viridiplantae</taxon>
        <taxon>Chlorophyta</taxon>
        <taxon>core chlorophytes</taxon>
        <taxon>Trebouxiophyceae</taxon>
        <taxon>Trebouxiophyceae incertae sedis</taxon>
        <taxon>Coccomyxaceae</taxon>
        <taxon>Coccomyxa</taxon>
    </lineage>
</organism>
<evidence type="ECO:0000259" key="7">
    <source>
        <dbReference type="Pfam" id="PF00326"/>
    </source>
</evidence>
<keyword evidence="10" id="KW-1185">Reference proteome</keyword>
<dbReference type="SUPFAM" id="SSF50993">
    <property type="entry name" value="Peptidase/esterase 'gauge' domain"/>
    <property type="match status" value="1"/>
</dbReference>
<dbReference type="PANTHER" id="PTHR11757:SF19">
    <property type="entry name" value="PROLYL ENDOPEPTIDASE-LIKE"/>
    <property type="match status" value="1"/>
</dbReference>
<evidence type="ECO:0000256" key="1">
    <source>
        <dbReference type="ARBA" id="ARBA00005228"/>
    </source>
</evidence>
<dbReference type="Pfam" id="PF02897">
    <property type="entry name" value="Peptidase_S9_N"/>
    <property type="match status" value="1"/>
</dbReference>
<evidence type="ECO:0000256" key="5">
    <source>
        <dbReference type="ARBA" id="ARBA00045448"/>
    </source>
</evidence>
<evidence type="ECO:0000313" key="10">
    <source>
        <dbReference type="Proteomes" id="UP001491310"/>
    </source>
</evidence>
<sequence>MNDVGSEGALGQMKISKSQQMLAYTLETEQGSETYTVYVDDLHAGMTVDVIPDVHSIEIAGDDESLLYTVSDSSRRPSKVMLHKVGERTEEDVCLMEEPDEQFYLHVGRTKDYKFLTLNANSKTSSEVHILEAGDPWLRSKTCIQPRSDGCEYFVEHHRGELYILTNDAEEEYMIKAAELEGVGERQRKTLVPVRQGRCIEDMDIFESALVLYERHNGRPAISLLPLQEGTGLVHQLREVNLPEDMAELVPSANPDFYAKEVFVRLSSPVKPEATWRLDLQEPFSFSQIRSAGVIHQSEQIQKTTMASSKSGDVNHASNSDFICTRRFKPERLSLLKRGWVVALAHVRGGGELGRQWHKPAIRATKVKSVDDLEACMDFLIRRGYSSKGSIALEAASAGGLLAAALINRRPDCIGGAVLRVPFVDVLTTMLDPSLPLTVHEYDEFGNPSLDEEALQSLQELCPYANIRPNAFPPVLVTCALNDQRVPAWGPAKYVARLRANQLGSAKVFLAHNAKGGHFGDDAYALHEAARNYAFLLHALDGGWR</sequence>
<dbReference type="Gene3D" id="3.40.50.1820">
    <property type="entry name" value="alpha/beta hydrolase"/>
    <property type="match status" value="1"/>
</dbReference>
<proteinExistence type="inferred from homology"/>
<evidence type="ECO:0000256" key="3">
    <source>
        <dbReference type="ARBA" id="ARBA00022801"/>
    </source>
</evidence>
<dbReference type="PRINTS" id="PR00862">
    <property type="entry name" value="PROLIGOPTASE"/>
</dbReference>
<evidence type="ECO:0000256" key="4">
    <source>
        <dbReference type="ARBA" id="ARBA00022825"/>
    </source>
</evidence>
<evidence type="ECO:0000259" key="8">
    <source>
        <dbReference type="Pfam" id="PF02897"/>
    </source>
</evidence>
<keyword evidence="2 6" id="KW-0645">Protease</keyword>
<dbReference type="InterPro" id="IPR029058">
    <property type="entry name" value="AB_hydrolase_fold"/>
</dbReference>
<dbReference type="InterPro" id="IPR051543">
    <property type="entry name" value="Serine_Peptidase_S9A"/>
</dbReference>
<evidence type="ECO:0000256" key="2">
    <source>
        <dbReference type="ARBA" id="ARBA00022670"/>
    </source>
</evidence>
<dbReference type="InterPro" id="IPR001375">
    <property type="entry name" value="Peptidase_S9_cat"/>
</dbReference>
<dbReference type="EC" id="3.4.21.-" evidence="6"/>
<gene>
    <name evidence="9" type="ORF">WJX75_004751</name>
</gene>
<dbReference type="InterPro" id="IPR023302">
    <property type="entry name" value="Pept_S9A_N"/>
</dbReference>
<comment type="similarity">
    <text evidence="1 6">Belongs to the peptidase S9A family.</text>
</comment>
<keyword evidence="3 6" id="KW-0378">Hydrolase</keyword>
<evidence type="ECO:0000313" key="9">
    <source>
        <dbReference type="EMBL" id="KAK9915102.1"/>
    </source>
</evidence>
<protein>
    <recommendedName>
        <fullName evidence="6">Prolyl endopeptidase</fullName>
        <ecNumber evidence="6">3.4.21.-</ecNumber>
    </recommendedName>
</protein>
<comment type="function">
    <text evidence="5">Serine peptidase whose precise substrate specificity remains unclear. Does not cleave peptides after a arginine or lysine residue. Regulates trans-Golgi network morphology and sorting by regulating the membrane binding of the AP-1 complex. May play a role in the regulation of synaptic vesicle exocytosis.</text>
</comment>
<dbReference type="EMBL" id="JALJOT010000005">
    <property type="protein sequence ID" value="KAK9915102.1"/>
    <property type="molecule type" value="Genomic_DNA"/>
</dbReference>
<dbReference type="SUPFAM" id="SSF53474">
    <property type="entry name" value="alpha/beta-Hydrolases"/>
    <property type="match status" value="1"/>
</dbReference>
<feature type="domain" description="Peptidase S9 prolyl oligopeptidase catalytic" evidence="7">
    <location>
        <begin position="328"/>
        <end position="541"/>
    </location>
</feature>
<dbReference type="Proteomes" id="UP001491310">
    <property type="component" value="Unassembled WGS sequence"/>
</dbReference>
<dbReference type="InterPro" id="IPR002470">
    <property type="entry name" value="Peptidase_S9A"/>
</dbReference>